<evidence type="ECO:0000259" key="1">
    <source>
        <dbReference type="Pfam" id="PF13847"/>
    </source>
</evidence>
<proteinExistence type="predicted"/>
<dbReference type="GO" id="GO:0032259">
    <property type="term" value="P:methylation"/>
    <property type="evidence" value="ECO:0007669"/>
    <property type="project" value="UniProtKB-KW"/>
</dbReference>
<dbReference type="Pfam" id="PF13847">
    <property type="entry name" value="Methyltransf_31"/>
    <property type="match status" value="1"/>
</dbReference>
<keyword evidence="2" id="KW-0808">Transferase</keyword>
<dbReference type="PANTHER" id="PTHR43464">
    <property type="entry name" value="METHYLTRANSFERASE"/>
    <property type="match status" value="1"/>
</dbReference>
<reference evidence="2" key="2">
    <citation type="journal article" date="2023" name="IMA Fungus">
        <title>Comparative genomic study of the Penicillium genus elucidates a diverse pangenome and 15 lateral gene transfer events.</title>
        <authorList>
            <person name="Petersen C."/>
            <person name="Sorensen T."/>
            <person name="Nielsen M.R."/>
            <person name="Sondergaard T.E."/>
            <person name="Sorensen J.L."/>
            <person name="Fitzpatrick D.A."/>
            <person name="Frisvad J.C."/>
            <person name="Nielsen K.L."/>
        </authorList>
    </citation>
    <scope>NUCLEOTIDE SEQUENCE</scope>
    <source>
        <strain evidence="2">IBT 30069</strain>
    </source>
</reference>
<keyword evidence="2" id="KW-0489">Methyltransferase</keyword>
<dbReference type="Gene3D" id="3.40.50.150">
    <property type="entry name" value="Vaccinia Virus protein VP39"/>
    <property type="match status" value="1"/>
</dbReference>
<dbReference type="CDD" id="cd02440">
    <property type="entry name" value="AdoMet_MTases"/>
    <property type="match status" value="1"/>
</dbReference>
<dbReference type="GO" id="GO:0010420">
    <property type="term" value="F:polyprenyldihydroxybenzoate methyltransferase activity"/>
    <property type="evidence" value="ECO:0007669"/>
    <property type="project" value="TreeGrafter"/>
</dbReference>
<evidence type="ECO:0000313" key="2">
    <source>
        <dbReference type="EMBL" id="KAJ5097141.1"/>
    </source>
</evidence>
<gene>
    <name evidence="2" type="ORF">N7456_007862</name>
</gene>
<name>A0A9W9K942_9EURO</name>
<reference evidence="2" key="1">
    <citation type="submission" date="2022-11" db="EMBL/GenBank/DDBJ databases">
        <authorList>
            <person name="Petersen C."/>
        </authorList>
    </citation>
    <scope>NUCLEOTIDE SEQUENCE</scope>
    <source>
        <strain evidence="2">IBT 30069</strain>
    </source>
</reference>
<keyword evidence="3" id="KW-1185">Reference proteome</keyword>
<dbReference type="SUPFAM" id="SSF53335">
    <property type="entry name" value="S-adenosyl-L-methionine-dependent methyltransferases"/>
    <property type="match status" value="1"/>
</dbReference>
<comment type="caution">
    <text evidence="2">The sequence shown here is derived from an EMBL/GenBank/DDBJ whole genome shotgun (WGS) entry which is preliminary data.</text>
</comment>
<accession>A0A9W9K942</accession>
<dbReference type="PANTHER" id="PTHR43464:SF52">
    <property type="entry name" value="PUTATIVE-RELATED"/>
    <property type="match status" value="1"/>
</dbReference>
<dbReference type="InterPro" id="IPR025714">
    <property type="entry name" value="Methyltranfer_dom"/>
</dbReference>
<dbReference type="InterPro" id="IPR029063">
    <property type="entry name" value="SAM-dependent_MTases_sf"/>
</dbReference>
<dbReference type="EMBL" id="JAPQKH010000005">
    <property type="protein sequence ID" value="KAJ5097141.1"/>
    <property type="molecule type" value="Genomic_DNA"/>
</dbReference>
<dbReference type="AlphaFoldDB" id="A0A9W9K942"/>
<dbReference type="Proteomes" id="UP001149165">
    <property type="component" value="Unassembled WGS sequence"/>
</dbReference>
<evidence type="ECO:0000313" key="3">
    <source>
        <dbReference type="Proteomes" id="UP001149165"/>
    </source>
</evidence>
<organism evidence="2 3">
    <name type="scientific">Penicillium angulare</name>
    <dbReference type="NCBI Taxonomy" id="116970"/>
    <lineage>
        <taxon>Eukaryota</taxon>
        <taxon>Fungi</taxon>
        <taxon>Dikarya</taxon>
        <taxon>Ascomycota</taxon>
        <taxon>Pezizomycotina</taxon>
        <taxon>Eurotiomycetes</taxon>
        <taxon>Eurotiomycetidae</taxon>
        <taxon>Eurotiales</taxon>
        <taxon>Aspergillaceae</taxon>
        <taxon>Penicillium</taxon>
    </lineage>
</organism>
<sequence length="300" mass="32610">MTETIQNMLSKKAESQKSGLVEYVGTVEAYDKWAEVYDTDGNFLQRLDTIELRVLLPRFLDAVNSSFKPTEQLKFVDLGCGTGRNTVQLLKSLSTYKEKENSNLNLDDRASATQVEVIGVDASPGMLEVAQKTVQPAFTQNESQIATVSLGVFDLLKPISDENRLPASLQQTGAAGVISTLVLEHIPLKKFFEAASAMMRSGGYLLITNMHADMGALSQAGFTDPQTGVKIRPTSYCHSIPEVLATATEAGFQIKNLIGENGGNGVLERAVDENLGEILGARAKKWVGINVWFGVCFSKI</sequence>
<protein>
    <submittedName>
        <fullName evidence="2">Methyltransferase</fullName>
    </submittedName>
</protein>
<dbReference type="OrthoDB" id="66144at2759"/>
<feature type="domain" description="Methyltransferase" evidence="1">
    <location>
        <begin position="71"/>
        <end position="211"/>
    </location>
</feature>